<evidence type="ECO:0000313" key="1">
    <source>
        <dbReference type="EMBL" id="CAI2372462.1"/>
    </source>
</evidence>
<protein>
    <submittedName>
        <fullName evidence="1">Uncharacterized protein</fullName>
    </submittedName>
</protein>
<comment type="caution">
    <text evidence="1">The sequence shown here is derived from an EMBL/GenBank/DDBJ whole genome shotgun (WGS) entry which is preliminary data.</text>
</comment>
<gene>
    <name evidence="1" type="ORF">ECRASSUSDP1_LOCUS13793</name>
</gene>
<proteinExistence type="predicted"/>
<evidence type="ECO:0000313" key="2">
    <source>
        <dbReference type="Proteomes" id="UP001295684"/>
    </source>
</evidence>
<dbReference type="EMBL" id="CAMPGE010013748">
    <property type="protein sequence ID" value="CAI2372462.1"/>
    <property type="molecule type" value="Genomic_DNA"/>
</dbReference>
<accession>A0AAD1XGY0</accession>
<name>A0AAD1XGY0_EUPCR</name>
<organism evidence="1 2">
    <name type="scientific">Euplotes crassus</name>
    <dbReference type="NCBI Taxonomy" id="5936"/>
    <lineage>
        <taxon>Eukaryota</taxon>
        <taxon>Sar</taxon>
        <taxon>Alveolata</taxon>
        <taxon>Ciliophora</taxon>
        <taxon>Intramacronucleata</taxon>
        <taxon>Spirotrichea</taxon>
        <taxon>Hypotrichia</taxon>
        <taxon>Euplotida</taxon>
        <taxon>Euplotidae</taxon>
        <taxon>Moneuplotes</taxon>
    </lineage>
</organism>
<reference evidence="1" key="1">
    <citation type="submission" date="2023-07" db="EMBL/GenBank/DDBJ databases">
        <authorList>
            <consortium name="AG Swart"/>
            <person name="Singh M."/>
            <person name="Singh A."/>
            <person name="Seah K."/>
            <person name="Emmerich C."/>
        </authorList>
    </citation>
    <scope>NUCLEOTIDE SEQUENCE</scope>
    <source>
        <strain evidence="1">DP1</strain>
    </source>
</reference>
<sequence length="44" mass="5023">MFSFLASSSIIQRAFRPIIFPAVRVRTEFILIDFLGSSPIMFLS</sequence>
<keyword evidence="2" id="KW-1185">Reference proteome</keyword>
<dbReference type="AlphaFoldDB" id="A0AAD1XGY0"/>
<dbReference type="Proteomes" id="UP001295684">
    <property type="component" value="Unassembled WGS sequence"/>
</dbReference>